<keyword evidence="5" id="KW-0645">Protease</keyword>
<dbReference type="Gene3D" id="3.90.230.10">
    <property type="entry name" value="Creatinase/methionine aminopeptidase superfamily"/>
    <property type="match status" value="1"/>
</dbReference>
<gene>
    <name evidence="5" type="ORF">NCTC10179_00535</name>
</gene>
<dbReference type="Pfam" id="PF00557">
    <property type="entry name" value="Peptidase_M24"/>
    <property type="match status" value="1"/>
</dbReference>
<dbReference type="InterPro" id="IPR001714">
    <property type="entry name" value="Pept_M24_MAP"/>
</dbReference>
<evidence type="ECO:0000313" key="6">
    <source>
        <dbReference type="Proteomes" id="UP000289497"/>
    </source>
</evidence>
<reference evidence="5 6" key="1">
    <citation type="submission" date="2019-01" db="EMBL/GenBank/DDBJ databases">
        <authorList>
            <consortium name="Pathogen Informatics"/>
        </authorList>
    </citation>
    <scope>NUCLEOTIDE SEQUENCE [LARGE SCALE GENOMIC DNA]</scope>
    <source>
        <strain evidence="5 6">NCTC10179</strain>
    </source>
</reference>
<accession>A0A449B709</accession>
<feature type="domain" description="Peptidase M24" evidence="3">
    <location>
        <begin position="129"/>
        <end position="335"/>
    </location>
</feature>
<dbReference type="KEGG" id="mcou:NCTC10179_00535"/>
<dbReference type="AlphaFoldDB" id="A0A449B709"/>
<protein>
    <submittedName>
        <fullName evidence="5">Xaa-Pro aminopeptidase</fullName>
        <ecNumber evidence="5">3.4.-.-</ecNumber>
    </submittedName>
</protein>
<dbReference type="InterPro" id="IPR000994">
    <property type="entry name" value="Pept_M24"/>
</dbReference>
<keyword evidence="6" id="KW-1185">Reference proteome</keyword>
<dbReference type="InterPro" id="IPR036005">
    <property type="entry name" value="Creatinase/aminopeptidase-like"/>
</dbReference>
<dbReference type="GO" id="GO:0008235">
    <property type="term" value="F:metalloexopeptidase activity"/>
    <property type="evidence" value="ECO:0007669"/>
    <property type="project" value="UniProtKB-ARBA"/>
</dbReference>
<dbReference type="RefSeq" id="WP_036434895.1">
    <property type="nucleotide sequence ID" value="NZ_LR215039.1"/>
</dbReference>
<evidence type="ECO:0000259" key="3">
    <source>
        <dbReference type="Pfam" id="PF00557"/>
    </source>
</evidence>
<dbReference type="CDD" id="cd01092">
    <property type="entry name" value="APP-like"/>
    <property type="match status" value="1"/>
</dbReference>
<dbReference type="PROSITE" id="PS00491">
    <property type="entry name" value="PROLINE_PEPTIDASE"/>
    <property type="match status" value="1"/>
</dbReference>
<dbReference type="SUPFAM" id="SSF53092">
    <property type="entry name" value="Creatinase/prolidase N-terminal domain"/>
    <property type="match status" value="1"/>
</dbReference>
<dbReference type="PRINTS" id="PR00599">
    <property type="entry name" value="MAPEPTIDASE"/>
</dbReference>
<evidence type="ECO:0000313" key="5">
    <source>
        <dbReference type="EMBL" id="VEU76358.1"/>
    </source>
</evidence>
<evidence type="ECO:0000256" key="2">
    <source>
        <dbReference type="ARBA" id="ARBA00022801"/>
    </source>
</evidence>
<evidence type="ECO:0000259" key="4">
    <source>
        <dbReference type="Pfam" id="PF01321"/>
    </source>
</evidence>
<keyword evidence="2 5" id="KW-0378">Hydrolase</keyword>
<name>A0A449B709_9BACT</name>
<dbReference type="GO" id="GO:0046872">
    <property type="term" value="F:metal ion binding"/>
    <property type="evidence" value="ECO:0007669"/>
    <property type="project" value="UniProtKB-KW"/>
</dbReference>
<organism evidence="5 6">
    <name type="scientific">Mycoplasmopsis columboralis</name>
    <dbReference type="NCBI Taxonomy" id="171282"/>
    <lineage>
        <taxon>Bacteria</taxon>
        <taxon>Bacillati</taxon>
        <taxon>Mycoplasmatota</taxon>
        <taxon>Mycoplasmoidales</taxon>
        <taxon>Metamycoplasmataceae</taxon>
        <taxon>Mycoplasmopsis</taxon>
    </lineage>
</organism>
<evidence type="ECO:0000256" key="1">
    <source>
        <dbReference type="ARBA" id="ARBA00022723"/>
    </source>
</evidence>
<keyword evidence="5" id="KW-0031">Aminopeptidase</keyword>
<dbReference type="Gene3D" id="3.40.350.10">
    <property type="entry name" value="Creatinase/prolidase N-terminal domain"/>
    <property type="match status" value="1"/>
</dbReference>
<dbReference type="GO" id="GO:0004177">
    <property type="term" value="F:aminopeptidase activity"/>
    <property type="evidence" value="ECO:0007669"/>
    <property type="project" value="UniProtKB-KW"/>
</dbReference>
<dbReference type="OrthoDB" id="9806388at2"/>
<dbReference type="InterPro" id="IPR000587">
    <property type="entry name" value="Creatinase_N"/>
</dbReference>
<dbReference type="PANTHER" id="PTHR46112">
    <property type="entry name" value="AMINOPEPTIDASE"/>
    <property type="match status" value="1"/>
</dbReference>
<dbReference type="InterPro" id="IPR001131">
    <property type="entry name" value="Peptidase_M24B_aminopep-P_CS"/>
</dbReference>
<sequence length="348" mass="39185">MDRKRLDKMFQDLQVDALISEAPQTRLWYADVQTTDGLIVIEKDKATLFVDSRYIEYCQKHAKNVEVILMQGDSVAKWFDNRKLNSIALESNYLVKDWENRIMSLAKPQVVKWVNAQDLRIIKSPQEIEKMQKVIDITLSAYDEFMVWVKPGVTEKEAAAMLNYLMKKHGADKEGFTEIIASGASSAEPHHHPTEKVIEDNSLLKVDFGALYQGYTADITRTTILGDKSKANPKMLEILQIVEEAAALGRAYVKPGIKASEVDRVCREYIQSKGYGDKFLHGTGHGLGIDVHELPSVSTKSDYILEPGMIITVEPGIYLEGIGGARIEDDVLVTETGRYVFSRPDEQN</sequence>
<dbReference type="SUPFAM" id="SSF55920">
    <property type="entry name" value="Creatinase/aminopeptidase"/>
    <property type="match status" value="1"/>
</dbReference>
<dbReference type="InterPro" id="IPR050659">
    <property type="entry name" value="Peptidase_M24B"/>
</dbReference>
<dbReference type="Proteomes" id="UP000289497">
    <property type="component" value="Chromosome"/>
</dbReference>
<dbReference type="PANTHER" id="PTHR46112:SF3">
    <property type="entry name" value="AMINOPEPTIDASE YPDF"/>
    <property type="match status" value="1"/>
</dbReference>
<dbReference type="EMBL" id="LR215039">
    <property type="protein sequence ID" value="VEU76358.1"/>
    <property type="molecule type" value="Genomic_DNA"/>
</dbReference>
<feature type="domain" description="Creatinase N-terminal" evidence="4">
    <location>
        <begin position="4"/>
        <end position="117"/>
    </location>
</feature>
<dbReference type="Pfam" id="PF01321">
    <property type="entry name" value="Creatinase_N"/>
    <property type="match status" value="1"/>
</dbReference>
<proteinExistence type="predicted"/>
<dbReference type="InterPro" id="IPR029149">
    <property type="entry name" value="Creatin/AminoP/Spt16_N"/>
</dbReference>
<dbReference type="EC" id="3.4.-.-" evidence="5"/>
<keyword evidence="1" id="KW-0479">Metal-binding</keyword>